<reference evidence="2" key="1">
    <citation type="submission" date="2019-08" db="EMBL/GenBank/DDBJ databases">
        <authorList>
            <person name="Kucharzyk K."/>
            <person name="Murdoch R.W."/>
            <person name="Higgins S."/>
            <person name="Loffler F."/>
        </authorList>
    </citation>
    <scope>NUCLEOTIDE SEQUENCE</scope>
</reference>
<keyword evidence="1" id="KW-1133">Transmembrane helix</keyword>
<dbReference type="EMBL" id="VSSQ01019994">
    <property type="protein sequence ID" value="MPM64508.1"/>
    <property type="molecule type" value="Genomic_DNA"/>
</dbReference>
<dbReference type="AlphaFoldDB" id="A0A645BHC3"/>
<name>A0A645BHC3_9ZZZZ</name>
<accession>A0A645BHC3</accession>
<protein>
    <submittedName>
        <fullName evidence="2">Uncharacterized protein</fullName>
    </submittedName>
</protein>
<evidence type="ECO:0000256" key="1">
    <source>
        <dbReference type="SAM" id="Phobius"/>
    </source>
</evidence>
<keyword evidence="1" id="KW-0812">Transmembrane</keyword>
<proteinExistence type="predicted"/>
<organism evidence="2">
    <name type="scientific">bioreactor metagenome</name>
    <dbReference type="NCBI Taxonomy" id="1076179"/>
    <lineage>
        <taxon>unclassified sequences</taxon>
        <taxon>metagenomes</taxon>
        <taxon>ecological metagenomes</taxon>
    </lineage>
</organism>
<comment type="caution">
    <text evidence="2">The sequence shown here is derived from an EMBL/GenBank/DDBJ whole genome shotgun (WGS) entry which is preliminary data.</text>
</comment>
<keyword evidence="1" id="KW-0472">Membrane</keyword>
<feature type="transmembrane region" description="Helical" evidence="1">
    <location>
        <begin position="45"/>
        <end position="66"/>
    </location>
</feature>
<gene>
    <name evidence="2" type="ORF">SDC9_111395</name>
</gene>
<evidence type="ECO:0000313" key="2">
    <source>
        <dbReference type="EMBL" id="MPM64508.1"/>
    </source>
</evidence>
<sequence length="209" mass="22812">MSKITPYPLRIVKCAKDAIHKPVKRLVVQNGKRHPPLKGKRGDGFPMTIAVTLCLLLIFCGILEYFRVTIIVQGVRDAVQQSVISTINDNFDDVYHAVREGYAAGYAPTDDESWAESLDTGNIYGQLAATLGLTSTGTDSYSSYAGDKLEYTISCLSVTLSNNGLASGESEGYLADAALVLEVPTSFAWSVLPPLRMQLRVQAKYIPKF</sequence>